<dbReference type="STRING" id="392333.SAMN05660860_03450"/>
<evidence type="ECO:0000259" key="1">
    <source>
        <dbReference type="Pfam" id="PF13229"/>
    </source>
</evidence>
<dbReference type="Gene3D" id="2.160.20.10">
    <property type="entry name" value="Single-stranded right-handed beta-helix, Pectin lyase-like"/>
    <property type="match status" value="1"/>
</dbReference>
<feature type="domain" description="Right handed beta helix" evidence="1">
    <location>
        <begin position="148"/>
        <end position="253"/>
    </location>
</feature>
<dbReference type="SUPFAM" id="SSF51126">
    <property type="entry name" value="Pectin lyase-like"/>
    <property type="match status" value="1"/>
</dbReference>
<dbReference type="InterPro" id="IPR012334">
    <property type="entry name" value="Pectin_lyas_fold"/>
</dbReference>
<dbReference type="Pfam" id="PF13229">
    <property type="entry name" value="Beta_helix"/>
    <property type="match status" value="1"/>
</dbReference>
<dbReference type="OrthoDB" id="5401272at2"/>
<sequence>MEIGFVDVGATHASSGLSRTPPRATHASPLRIILGLCLLLLVGCARPPVAPPVLHLTDAVIEGEAVWSGEVRITGVVVVKKNGHLTILPGTRVLFTPIDIDGDGIGDSELLVEGGIVARGTPEQPILFTSAAENPQKSDWKFLYLNFAREGVIEHIISEYAFSGIQVHFCQASVKNSVFRHNVDGVRFSTVNLEVSGNLIHDNTHGLRFEERRGRAHVHHNEIRDNDINIFVVTRSDDNSLIEYNNITAAGQYHVKLGFDQAGDLTLPRNWWGSADPVEMRRLFFDHDFDAHLGRVHAPEPLAAPLSLALP</sequence>
<reference evidence="2 3" key="1">
    <citation type="submission" date="2016-10" db="EMBL/GenBank/DDBJ databases">
        <authorList>
            <person name="de Groot N.N."/>
        </authorList>
    </citation>
    <scope>NUCLEOTIDE SEQUENCE [LARGE SCALE GENOMIC DNA]</scope>
    <source>
        <strain evidence="2 3">DSM 17813</strain>
    </source>
</reference>
<accession>A0A1G9XEG6</accession>
<proteinExistence type="predicted"/>
<evidence type="ECO:0000313" key="3">
    <source>
        <dbReference type="Proteomes" id="UP000182146"/>
    </source>
</evidence>
<dbReference type="RefSeq" id="WP_082047850.1">
    <property type="nucleotide sequence ID" value="NZ_FNGU01000014.1"/>
</dbReference>
<organism evidence="2 3">
    <name type="scientific">Geoalkalibacter ferrihydriticus</name>
    <dbReference type="NCBI Taxonomy" id="392333"/>
    <lineage>
        <taxon>Bacteria</taxon>
        <taxon>Pseudomonadati</taxon>
        <taxon>Thermodesulfobacteriota</taxon>
        <taxon>Desulfuromonadia</taxon>
        <taxon>Desulfuromonadales</taxon>
        <taxon>Geoalkalibacteraceae</taxon>
        <taxon>Geoalkalibacter</taxon>
    </lineage>
</organism>
<dbReference type="Proteomes" id="UP000182146">
    <property type="component" value="Unassembled WGS sequence"/>
</dbReference>
<name>A0A1G9XEG6_9BACT</name>
<dbReference type="EMBL" id="FNGU01000014">
    <property type="protein sequence ID" value="SDM95150.1"/>
    <property type="molecule type" value="Genomic_DNA"/>
</dbReference>
<evidence type="ECO:0000313" key="2">
    <source>
        <dbReference type="EMBL" id="SDM95150.1"/>
    </source>
</evidence>
<gene>
    <name evidence="2" type="ORF">SAMN05660860_03450</name>
</gene>
<dbReference type="InterPro" id="IPR039448">
    <property type="entry name" value="Beta_helix"/>
</dbReference>
<dbReference type="AlphaFoldDB" id="A0A1G9XEG6"/>
<dbReference type="InterPro" id="IPR011050">
    <property type="entry name" value="Pectin_lyase_fold/virulence"/>
</dbReference>
<protein>
    <submittedName>
        <fullName evidence="2">Right handed beta helix region</fullName>
    </submittedName>
</protein>